<feature type="compositionally biased region" description="Polar residues" evidence="1">
    <location>
        <begin position="494"/>
        <end position="509"/>
    </location>
</feature>
<gene>
    <name evidence="2" type="ORF">Hamer_G001885</name>
</gene>
<dbReference type="EMBL" id="JAHLQT010031306">
    <property type="protein sequence ID" value="KAG7160593.1"/>
    <property type="molecule type" value="Genomic_DNA"/>
</dbReference>
<feature type="compositionally biased region" description="Basic and acidic residues" evidence="1">
    <location>
        <begin position="822"/>
        <end position="832"/>
    </location>
</feature>
<feature type="region of interest" description="Disordered" evidence="1">
    <location>
        <begin position="803"/>
        <end position="832"/>
    </location>
</feature>
<feature type="compositionally biased region" description="Basic and acidic residues" evidence="1">
    <location>
        <begin position="546"/>
        <end position="566"/>
    </location>
</feature>
<feature type="compositionally biased region" description="Acidic residues" evidence="1">
    <location>
        <begin position="1358"/>
        <end position="1374"/>
    </location>
</feature>
<feature type="region of interest" description="Disordered" evidence="1">
    <location>
        <begin position="1344"/>
        <end position="1391"/>
    </location>
</feature>
<dbReference type="Proteomes" id="UP000747542">
    <property type="component" value="Unassembled WGS sequence"/>
</dbReference>
<feature type="compositionally biased region" description="Basic residues" evidence="1">
    <location>
        <begin position="1750"/>
        <end position="1765"/>
    </location>
</feature>
<feature type="compositionally biased region" description="Basic residues" evidence="1">
    <location>
        <begin position="809"/>
        <end position="821"/>
    </location>
</feature>
<feature type="compositionally biased region" description="Low complexity" evidence="1">
    <location>
        <begin position="1284"/>
        <end position="1300"/>
    </location>
</feature>
<evidence type="ECO:0000313" key="2">
    <source>
        <dbReference type="EMBL" id="KAG7160593.1"/>
    </source>
</evidence>
<feature type="region of interest" description="Disordered" evidence="1">
    <location>
        <begin position="18"/>
        <end position="38"/>
    </location>
</feature>
<feature type="compositionally biased region" description="Low complexity" evidence="1">
    <location>
        <begin position="516"/>
        <end position="530"/>
    </location>
</feature>
<feature type="region of interest" description="Disordered" evidence="1">
    <location>
        <begin position="629"/>
        <end position="649"/>
    </location>
</feature>
<feature type="region of interest" description="Disordered" evidence="1">
    <location>
        <begin position="1248"/>
        <end position="1308"/>
    </location>
</feature>
<reference evidence="2" key="1">
    <citation type="journal article" date="2021" name="Sci. Adv.">
        <title>The American lobster genome reveals insights on longevity, neural, and immune adaptations.</title>
        <authorList>
            <person name="Polinski J.M."/>
            <person name="Zimin A.V."/>
            <person name="Clark K.F."/>
            <person name="Kohn A.B."/>
            <person name="Sadowski N."/>
            <person name="Timp W."/>
            <person name="Ptitsyn A."/>
            <person name="Khanna P."/>
            <person name="Romanova D.Y."/>
            <person name="Williams P."/>
            <person name="Greenwood S.J."/>
            <person name="Moroz L.L."/>
            <person name="Walt D.R."/>
            <person name="Bodnar A.G."/>
        </authorList>
    </citation>
    <scope>NUCLEOTIDE SEQUENCE</scope>
    <source>
        <strain evidence="2">GMGI-L3</strain>
    </source>
</reference>
<evidence type="ECO:0000313" key="3">
    <source>
        <dbReference type="Proteomes" id="UP000747542"/>
    </source>
</evidence>
<name>A0A8J5JR73_HOMAM</name>
<keyword evidence="3" id="KW-1185">Reference proteome</keyword>
<feature type="region of interest" description="Disordered" evidence="1">
    <location>
        <begin position="494"/>
        <end position="531"/>
    </location>
</feature>
<proteinExistence type="predicted"/>
<feature type="compositionally biased region" description="Polar residues" evidence="1">
    <location>
        <begin position="24"/>
        <end position="38"/>
    </location>
</feature>
<sequence>MYLEELDIEVVVQGVRSSCDVPSERTTTSDAKGSADDVSNNALCQANDVVLKDDDEIENQDKKKVDDHTSHIPELTTNFLSQDDVSSGKEKDVCETCYESSSTELENKPITSVNKLDAVSTVTTTAENTAKVSEESELCSTNNVDRRNVNQYLSDSQSSISHVVTIDAQDSDTGIVKDEAGTSSHQPVLDHYPKESRQSPQDVKITQSEETIDLVEEFKNLQAMKTFRSQTVDEPQKIQHLQKNEKDIQPSQKITVPRASLLEAPSDCSESEVKDKCNKKKIDSQPSQVVCTPFQVFSETHEVKSQQQETGDSSEQSKTTLEHHVNSAGVNDQHLSETENYSYSMETEHIMSMTTDIGFNKEKDKRMEKDTLDCAASIMSEENTETVDDKSNPHHSKCIQDGIKVSEECSLSSEEIRVKNKSDCSVNVTEYETVERKQNENNLQPLPSTCEYTESNSVDPGPQSFLKQCDGSEACTTGDEQLVKEVVDTNFSYTMSGMSPQESSGNSGINLKKEYNSPSSESSPHNSPHYILLSPDYENIRSWMGHREDSPEERTENIPPEKDKDTQSTVLSTEPIRSVASENGSSSKYFGSLLQDVDFDDIFFQCPVREHPSQTFGEHITSSLFFGETARSSPQTSHTEHPVYSKSDGNQGLEAKYLASGHLEKFKTFPEGNIHESKAAAVVGSVLTTTQIYSHPISANVPIPPHPVHSPNTLSLASSNPSNFHVSEVTRAHTVKPITSIPLTRKATVLDTKMSSTPCTGTLTTVPTALYNTLHTTSVLSTAVPSLPSVALSTVPLCSSSSVSEVSGLKRKSRRKKKHRRERQDHVKSTRKEIDKIKHSVTATDDATVSRRCREKHGSYNTRGKTKKISGVTSVSSVREHSCNLHHSGSGLDQGKPNNDLPLPSASGLVQSIGQTEYISVKMEPNLPIEKNTGELPKIFSCRNVCVKQEPELAGSVGVHIDKSCDQKPTSSQPQALETTSICSGEVSLSISTEKPNIPYDSDDDNSIPIISLNSDDEIQIIIPEKNKKQLNKTTDCVGKHAPRSFSTLSFHEEKKNDSHQMGMTPEFLHKMEKTDVKIEIVSGEPFSGEPDQQKLKRKLEEDIAEERPIKKPRKILNTASQEVDNSARLIKRKTCSSADHSHEKRQPICGILDNSIVHDDLCYSSSVVEFVDFDQNARPSSNPPDNLKIYHGPYESNYKLCKDRSVGFKPSMSCNEEDSHTLKQYSMLQKDSTKHLSFTPQLNKDGKFGCTKSSPQHELDSASNLDKSDLGLLDLDSDNMGFMSTMTSASESNMSSPEPSEQELESGSCKCFGRVKPYEGAGSGQETSGVESRLTDATEFDVSYSECEENLQPTSDFETETSDYDSSEEESDCEDSHPFPDSLKPKFAPNNTHIVNSKKKIVKIVTVVDPKYMNNVKQLNSINTSHFVKLGKSQDIVKPEKAARTVILTNKYIPSQMPLVPVMPLKTRLTHTASEPIHSSLTSSLVTSQAHCSQNDGITLFNNQQVFGVHSINDSSQGSRAVNQNQNPSGLPFVPPFEPVSVHLSRNFSPQTTISTNVHHFSQYKGQESAIDYQRPLSSKPLTIVPPALVSSYSTTMSTNVVHVQANNTLSTTLKPEEKIVAVTRQTANGPTTQILRVVSTSVQPEDTHKINSTNEGQYVPSGSFNKGDEEPCIETVMLKKIKMGSKGGFFLRPNSAMKNAISEMRKNLVVKDKSEEEEEEDDENGFTYMGLPDSQPGMTSPKGERLRKDKKRKRKKQFRERTTRKFVRKKVQESVERSRNNHVVPEMVMVCIDGKLHLYQREISRTSSACGIK</sequence>
<feature type="compositionally biased region" description="Acidic residues" evidence="1">
    <location>
        <begin position="1717"/>
        <end position="1726"/>
    </location>
</feature>
<evidence type="ECO:0000256" key="1">
    <source>
        <dbReference type="SAM" id="MobiDB-lite"/>
    </source>
</evidence>
<feature type="region of interest" description="Disordered" evidence="1">
    <location>
        <begin position="1713"/>
        <end position="1765"/>
    </location>
</feature>
<feature type="region of interest" description="Disordered" evidence="1">
    <location>
        <begin position="177"/>
        <end position="204"/>
    </location>
</feature>
<comment type="caution">
    <text evidence="2">The sequence shown here is derived from an EMBL/GenBank/DDBJ whole genome shotgun (WGS) entry which is preliminary data.</text>
</comment>
<feature type="region of interest" description="Disordered" evidence="1">
    <location>
        <begin position="546"/>
        <end position="584"/>
    </location>
</feature>
<organism evidence="2 3">
    <name type="scientific">Homarus americanus</name>
    <name type="common">American lobster</name>
    <dbReference type="NCBI Taxonomy" id="6706"/>
    <lineage>
        <taxon>Eukaryota</taxon>
        <taxon>Metazoa</taxon>
        <taxon>Ecdysozoa</taxon>
        <taxon>Arthropoda</taxon>
        <taxon>Crustacea</taxon>
        <taxon>Multicrustacea</taxon>
        <taxon>Malacostraca</taxon>
        <taxon>Eumalacostraca</taxon>
        <taxon>Eucarida</taxon>
        <taxon>Decapoda</taxon>
        <taxon>Pleocyemata</taxon>
        <taxon>Astacidea</taxon>
        <taxon>Nephropoidea</taxon>
        <taxon>Nephropidae</taxon>
        <taxon>Homarus</taxon>
    </lineage>
</organism>
<protein>
    <submittedName>
        <fullName evidence="2">Uncharacterized protein</fullName>
    </submittedName>
</protein>
<accession>A0A8J5JR73</accession>